<evidence type="ECO:0000313" key="2">
    <source>
        <dbReference type="EMBL" id="CAL8093165.1"/>
    </source>
</evidence>
<comment type="caution">
    <text evidence="2">The sequence shown here is derived from an EMBL/GenBank/DDBJ whole genome shotgun (WGS) entry which is preliminary data.</text>
</comment>
<name>A0ABP1Q8E2_9HEXA</name>
<gene>
    <name evidence="2" type="ORF">ODALV1_LOCUS8430</name>
</gene>
<sequence length="111" mass="12181">MTRHRIDKHWNRIYECTNCQFSCKSDMQFTRHFKKSGTCKKEDHGKGTDHVDVGEAGSRTPNGEGVREGAIFPPTLSADGNGVRGGAENEAGSGGGRTRKDSNPTKKIYPK</sequence>
<evidence type="ECO:0008006" key="4">
    <source>
        <dbReference type="Google" id="ProtNLM"/>
    </source>
</evidence>
<dbReference type="EMBL" id="CAXLJM020000026">
    <property type="protein sequence ID" value="CAL8093165.1"/>
    <property type="molecule type" value="Genomic_DNA"/>
</dbReference>
<dbReference type="Proteomes" id="UP001642540">
    <property type="component" value="Unassembled WGS sequence"/>
</dbReference>
<feature type="compositionally biased region" description="Basic and acidic residues" evidence="1">
    <location>
        <begin position="39"/>
        <end position="53"/>
    </location>
</feature>
<reference evidence="2 3" key="1">
    <citation type="submission" date="2024-08" db="EMBL/GenBank/DDBJ databases">
        <authorList>
            <person name="Cucini C."/>
            <person name="Frati F."/>
        </authorList>
    </citation>
    <scope>NUCLEOTIDE SEQUENCE [LARGE SCALE GENOMIC DNA]</scope>
</reference>
<accession>A0ABP1Q8E2</accession>
<keyword evidence="3" id="KW-1185">Reference proteome</keyword>
<protein>
    <recommendedName>
        <fullName evidence="4">C2H2-type domain-containing protein</fullName>
    </recommendedName>
</protein>
<evidence type="ECO:0000256" key="1">
    <source>
        <dbReference type="SAM" id="MobiDB-lite"/>
    </source>
</evidence>
<organism evidence="2 3">
    <name type="scientific">Orchesella dallaii</name>
    <dbReference type="NCBI Taxonomy" id="48710"/>
    <lineage>
        <taxon>Eukaryota</taxon>
        <taxon>Metazoa</taxon>
        <taxon>Ecdysozoa</taxon>
        <taxon>Arthropoda</taxon>
        <taxon>Hexapoda</taxon>
        <taxon>Collembola</taxon>
        <taxon>Entomobryomorpha</taxon>
        <taxon>Entomobryoidea</taxon>
        <taxon>Orchesellidae</taxon>
        <taxon>Orchesellinae</taxon>
        <taxon>Orchesella</taxon>
    </lineage>
</organism>
<evidence type="ECO:0000313" key="3">
    <source>
        <dbReference type="Proteomes" id="UP001642540"/>
    </source>
</evidence>
<proteinExistence type="predicted"/>
<feature type="region of interest" description="Disordered" evidence="1">
    <location>
        <begin position="36"/>
        <end position="111"/>
    </location>
</feature>